<dbReference type="EMBL" id="MU004290">
    <property type="protein sequence ID" value="KAF2662153.1"/>
    <property type="molecule type" value="Genomic_DNA"/>
</dbReference>
<dbReference type="AlphaFoldDB" id="A0A6A6TT75"/>
<feature type="compositionally biased region" description="Acidic residues" evidence="1">
    <location>
        <begin position="118"/>
        <end position="134"/>
    </location>
</feature>
<organism evidence="3 4">
    <name type="scientific">Lophiostoma macrostomum CBS 122681</name>
    <dbReference type="NCBI Taxonomy" id="1314788"/>
    <lineage>
        <taxon>Eukaryota</taxon>
        <taxon>Fungi</taxon>
        <taxon>Dikarya</taxon>
        <taxon>Ascomycota</taxon>
        <taxon>Pezizomycotina</taxon>
        <taxon>Dothideomycetes</taxon>
        <taxon>Pleosporomycetidae</taxon>
        <taxon>Pleosporales</taxon>
        <taxon>Lophiostomataceae</taxon>
        <taxon>Lophiostoma</taxon>
    </lineage>
</organism>
<evidence type="ECO:0000313" key="3">
    <source>
        <dbReference type="EMBL" id="KAF2662153.1"/>
    </source>
</evidence>
<feature type="chain" id="PRO_5025651724" evidence="2">
    <location>
        <begin position="21"/>
        <end position="204"/>
    </location>
</feature>
<accession>A0A6A6TT75</accession>
<evidence type="ECO:0000256" key="1">
    <source>
        <dbReference type="SAM" id="MobiDB-lite"/>
    </source>
</evidence>
<sequence>MISTNIRVLVLSALAATTVARPMSSAEQTVNLQERSIFVFLSFNLRRKHYSLRRKLMIFANLRAGCSATADDNGDVVGQPVLQDDGTVNFEQGTPTFHQAGSVTVDDSSSCSASSDDSGSDDSGSDDSGSDDSDSDDLYNNYLLSSMSTKLCFSSLKPVGNAASPVLATVEDLETKNSFDLTFQKVIRKDVSEPHEECGKSKER</sequence>
<keyword evidence="4" id="KW-1185">Reference proteome</keyword>
<protein>
    <submittedName>
        <fullName evidence="3">Uncharacterized protein</fullName>
    </submittedName>
</protein>
<dbReference type="Proteomes" id="UP000799324">
    <property type="component" value="Unassembled WGS sequence"/>
</dbReference>
<proteinExistence type="predicted"/>
<feature type="signal peptide" evidence="2">
    <location>
        <begin position="1"/>
        <end position="20"/>
    </location>
</feature>
<keyword evidence="2" id="KW-0732">Signal</keyword>
<feature type="compositionally biased region" description="Low complexity" evidence="1">
    <location>
        <begin position="106"/>
        <end position="117"/>
    </location>
</feature>
<name>A0A6A6TT75_9PLEO</name>
<gene>
    <name evidence="3" type="ORF">K491DRAFT_673250</name>
</gene>
<reference evidence="3" key="1">
    <citation type="journal article" date="2020" name="Stud. Mycol.">
        <title>101 Dothideomycetes genomes: a test case for predicting lifestyles and emergence of pathogens.</title>
        <authorList>
            <person name="Haridas S."/>
            <person name="Albert R."/>
            <person name="Binder M."/>
            <person name="Bloem J."/>
            <person name="Labutti K."/>
            <person name="Salamov A."/>
            <person name="Andreopoulos B."/>
            <person name="Baker S."/>
            <person name="Barry K."/>
            <person name="Bills G."/>
            <person name="Bluhm B."/>
            <person name="Cannon C."/>
            <person name="Castanera R."/>
            <person name="Culley D."/>
            <person name="Daum C."/>
            <person name="Ezra D."/>
            <person name="Gonzalez J."/>
            <person name="Henrissat B."/>
            <person name="Kuo A."/>
            <person name="Liang C."/>
            <person name="Lipzen A."/>
            <person name="Lutzoni F."/>
            <person name="Magnuson J."/>
            <person name="Mondo S."/>
            <person name="Nolan M."/>
            <person name="Ohm R."/>
            <person name="Pangilinan J."/>
            <person name="Park H.-J."/>
            <person name="Ramirez L."/>
            <person name="Alfaro M."/>
            <person name="Sun H."/>
            <person name="Tritt A."/>
            <person name="Yoshinaga Y."/>
            <person name="Zwiers L.-H."/>
            <person name="Turgeon B."/>
            <person name="Goodwin S."/>
            <person name="Spatafora J."/>
            <person name="Crous P."/>
            <person name="Grigoriev I."/>
        </authorList>
    </citation>
    <scope>NUCLEOTIDE SEQUENCE</scope>
    <source>
        <strain evidence="3">CBS 122681</strain>
    </source>
</reference>
<evidence type="ECO:0000313" key="4">
    <source>
        <dbReference type="Proteomes" id="UP000799324"/>
    </source>
</evidence>
<evidence type="ECO:0000256" key="2">
    <source>
        <dbReference type="SAM" id="SignalP"/>
    </source>
</evidence>
<feature type="region of interest" description="Disordered" evidence="1">
    <location>
        <begin position="99"/>
        <end position="134"/>
    </location>
</feature>
<dbReference type="OrthoDB" id="4766902at2759"/>